<dbReference type="GO" id="GO:0007155">
    <property type="term" value="P:cell adhesion"/>
    <property type="evidence" value="ECO:0007669"/>
    <property type="project" value="InterPro"/>
</dbReference>
<reference evidence="5 6" key="1">
    <citation type="journal article" date="2019" name="ISME J.">
        <title>Genome analyses of uncultured TG2/ZB3 bacteria in 'Margulisbacteria' specifically attached to ectosymbiotic spirochetes of protists in the termite gut.</title>
        <authorList>
            <person name="Utami Y.D."/>
            <person name="Kuwahara H."/>
            <person name="Igai K."/>
            <person name="Murakami T."/>
            <person name="Sugaya K."/>
            <person name="Morikawa T."/>
            <person name="Nagura Y."/>
            <person name="Yuki M."/>
            <person name="Deevong P."/>
            <person name="Inoue T."/>
            <person name="Kihara K."/>
            <person name="Lo N."/>
            <person name="Yamada A."/>
            <person name="Ohkuma M."/>
            <person name="Hongoh Y."/>
        </authorList>
    </citation>
    <scope>NUCLEOTIDE SEQUENCE [LARGE SCALE GENOMIC DNA]</scope>
    <source>
        <strain evidence="5">RsDinE6-01</strain>
    </source>
</reference>
<organism evidence="5 6">
    <name type="scientific">Candidatus Termititenax dinenymphae</name>
    <dbReference type="NCBI Taxonomy" id="2218523"/>
    <lineage>
        <taxon>Bacteria</taxon>
        <taxon>Bacillati</taxon>
        <taxon>Candidatus Margulisiibacteriota</taxon>
        <taxon>Candidatus Termititenacia</taxon>
        <taxon>Candidatus Termititenacales</taxon>
        <taxon>Candidatus Termititenacaceae</taxon>
        <taxon>Candidatus Termititenax</taxon>
    </lineage>
</organism>
<dbReference type="PANTHER" id="PTHR23221">
    <property type="entry name" value="GLYCOSYLPHOSPHATIDYLINOSITOL PHOSPHOLIPASE D"/>
    <property type="match status" value="1"/>
</dbReference>
<dbReference type="InterPro" id="IPR000413">
    <property type="entry name" value="Integrin_alpha"/>
</dbReference>
<proteinExistence type="predicted"/>
<protein>
    <submittedName>
        <fullName evidence="5">Integrin alpha</fullName>
    </submittedName>
</protein>
<dbReference type="Pfam" id="PF01839">
    <property type="entry name" value="FG-GAP"/>
    <property type="match status" value="2"/>
</dbReference>
<evidence type="ECO:0000256" key="1">
    <source>
        <dbReference type="ARBA" id="ARBA00022729"/>
    </source>
</evidence>
<dbReference type="EMBL" id="BGZP01000003">
    <property type="protein sequence ID" value="GBR77531.1"/>
    <property type="molecule type" value="Genomic_DNA"/>
</dbReference>
<keyword evidence="5" id="KW-0401">Integrin</keyword>
<keyword evidence="1" id="KW-0732">Signal</keyword>
<evidence type="ECO:0000256" key="3">
    <source>
        <dbReference type="ARBA" id="ARBA00022801"/>
    </source>
</evidence>
<dbReference type="InterPro" id="IPR013519">
    <property type="entry name" value="Int_alpha_beta-p"/>
</dbReference>
<keyword evidence="6" id="KW-1185">Reference proteome</keyword>
<dbReference type="SMART" id="SM00191">
    <property type="entry name" value="Int_alpha"/>
    <property type="match status" value="7"/>
</dbReference>
<dbReference type="InterPro" id="IPR013517">
    <property type="entry name" value="FG-GAP"/>
</dbReference>
<keyword evidence="2" id="KW-0677">Repeat</keyword>
<keyword evidence="3" id="KW-0378">Hydrolase</keyword>
<evidence type="ECO:0000313" key="6">
    <source>
        <dbReference type="Proteomes" id="UP000282196"/>
    </source>
</evidence>
<sequence>MAASGSTNKLDIIMSNKIIDTVPPKLEKATPVNNSFERPLDQDITFTFSDSSGIADSTFTVSRLFTDGSSQDIIKEGKVVPAAADRYELVREPVLNSNGMLDKTVTYTLKQKDYQWTEGEVVELSVLIGDGRMTYKEEGGRTVYTMASLFTTFNYGFITDFPVNEAISEKAIIGANSNSYFGSTVAYAGDVNGDGLADYIVGEYGNNDYGWMSGKAYLFLGNKDVEMMVTPAAIFSLALGSNSELTNDGSARFGWKVAPAGDMNGDGYDDVAITALNSSTQGGEVFILFGNPDPRELGRAGLINNRDRIRSSDSGAVSSVAWNSEYINFRAASIRGAVKGDGMGTSVYAAGDINGDGYDDLLIGAPHHNSGVNTAAGRVYVIFGQKDMQDIYARNSYKYTNVQKSYAGPIHLQNAVYNLVTGGGAFDPDTYPVAIIENPNLGNSTNDMFGSAVLGDLNINGDTKDIPKLNGIVWITRNVQLSEILISAVGDRDSSGKVYLYTGKDYTGTNQYRVQLVESYDGEKAGDQFGFSLSALGDISADNNQGIDPSTGKAWASGQEPLVGHDFIIGAPGSDGPDSDIIRRQDVGAAYVYISKPASTVVDFNVSRALTIYGQNSGDQFGYSVSNVGNINNDIYGNNDFAVGAPFYDVEAKNSNPAMANAGRVYIYGTTLVNTNTINGAADDERPRYAVRLSVYPEQLSSGHNAYQYFGSEISYLGDIDSDYSPEYLVGAPGYYNGVGETLVGNRGRVYLYTSPDKINPIIYGAMDNIYHYPYPGDREASLASTKDVEIKDVSGNVISTKVGFNYNKPITFRVFDDRAVKLDSVLVEVEPVGKNQISKYTFVPSVTGKRYYTYVNRKNVDYFLNLSSSYYHNTTYNVRIYATDMKGNPFEYYYGNYGTVDVPNVGRDLPLIYNPFGEGPTALRIPTSLNDVNLGNVSVRNDTDKIKPYFEFSFHTTVNPIGTPEVQKLDLINKDDDTIAYNTSDFFNTIADFKADIFDDSGVAFAIVDVEPITLNGILVNDINDVIVNDRIGLGAINEGYGQIKHSFSGTFEFKNTVTQDFIFTLVVNAEDSQGNIMDPFYRTYVRDVAKPILAAVTPYADSVTASDDGKIIFRLTDEGTGLDVIDPATKVIDFSRLSVFVASSNTNSGFVFAQVPTAQIEVVAYNYMDYPDGRSSDYPVSLELALLDYKFQYEQFVAVKVQVSDNANHRLDDEYSFRVSPDYRRPTVAHDGVPFIEEGEYTEGVINLILKADDDEFGTGVSYILVSVFDEDGSTANIGLITGNNSIPDTLAVAPTYFIRIPVPASINYTGIVSVSVVALPYVNNAALPSDRNMLFKVQFEDGRSNISLSESSPTLSIMLDAESETGGPVIPTVRINYDGKNYVPYTQDMPRYFNAEHPNAELYLYAKDAMLRPENPALNADRLNNQQGQWQEPLAVVISGLLDGSRSVMSEPSHPADMFKYYRELDHAGNDNKYAKISSFNVSDYGEGKIDLYVSFADDDAGLFKYIDVNEPIAAIGEGYYDYLFGSNNVQKLAVDARYPTANTHPLNDLTGLLTDHVDITKYAGNTSVNFSENLAHLEIYYDNTPPSINGLQAFGGKSRGQQYNAYSYSQNTEYLQFSVYYKDTLSGDKLYNLPVDSVYYQLVAVSNNESEDNTELIFVDTNGASKFKDNHLEPTEWFRDGSYVAYDGTVLAPGNWVYAVSASAVNTANTDDTLADDFVDISNGSATGGTTSVNASAFVSENFNTYAFVSTNASNWSKLDVRHLTYDIASGKFGFVDVEIPVSLNPALKYYVRAVVKDMAGNFSPIQNSNYVYVDQTSPQSPSYNYRDDGQMVLNRNRFDVDFADVDSGIYDLRVNQGVLDGNKYYNILPDTRGNTLNLLELYDINGVIGRDYVREVTLNWKLPQAYWNSLPEGSDQIALAFYIQDAVSKEYYTPNWSGSQYKFVKDITPLTVETILDSEPDGVFTVANTRYTQDTIISFNAKAAEAHFIVLTDRPYDEVIAVGADNPDEDRYVKDDLQLIKDFSFEYEGDQSITKPVYVKLVPDANEADRLMSTVNIVLIEASDSRADNLTAFANLGTMGANGNYALSTYFDVTGNPNAIFNNGEDYEEYIWPGLVVTFNAQNDINATRNYTVGVLLNTEHIEGNDKLAPTTLMQVGRGYFGLVVENGSPDKYTYQRKVGTQKMNIFESGKGEHWKLITVNIEVPQYVQDKTVTVSIRLLDEAQNANQQSIYKGLADYPFSMPRQTMQLHGSLLVDAIYVVPGVDVKPDIFVSNNAVAVDYSLHFPTVDGENNYTLIAYDKVGNVSTKNEMVISDRTPPTWSAVPGVFDLVVTRSENEPGDSYSGRYVAYYQKPATLTFGSTARLERNALETTDVSGNYLEGGRLYTNALDSLATHVSARFMAQEDERIPIDVYKTIAYRLDALSGWKTAGALDESAPVNRGRNDVNKYYIDVNRQITGLVAGDAFYLSAQAVNIFGKASSWNNTEAVWIDIDSPLVTTEVAPGKQVTLNGVTTDSGWYDGPITVTVNAADILRLGLDADDPTGYRWTYGGVGVSRIYVVTNNGEPYTYKVADTDLYVDGSPENKVTSNKVITFNLTAEGPNAFKVWAEDKFGFVSNVIERNSGLNIDTTPPKVRFTDGSYDPTKLAADVTNPIWIRENVGFAIDYTDGLGSGTAALHWSIDGLEQDTFALDTTPLGQVGNIIYMPKGTTEQAVIKAREGVRGGLVSINILGLSSEEKVSLIDGGYGLLGYIAGSDYTDFYTWNPGNVGNPTFVNEKEIFDLVSTNIRFADPYRIINAWRFNTLYEEGASGTRELFYQNVDASAFSLLKDGYHTVSIMTEDKFGLTSNVETLEYFAIDRGKPDLQIDLGGSFQSQWYVGGELGGPTDNANNVLMSGEGIIIKARAGDVFKDVVLVTKNYYSSRVDIPAYMDNLMVKAPGSGVKKIEIGINGAVKERVIAPNERISTRFGLTINKGWGTPSDLVDEENFIITRNGINMLTYQVWDYAGNVSEVSYSQAAPQWNDILGSYVYDGDVGVIRGIKVDTLPPYDLQLQLVTADYYIGDVKVDSAYTDTLPGQYDYPLYTNKRDINVRFEAKDDGIGVRYGYFTATENAIASANGVRSLPVGAKSAAILDVDQWVALTSLRDAPAPVSKEQGVLEYANISKLWLGEEEDTLPGLRSFTLTVADDFGLDYFVSASSIEQTSPTFSYAAGDDVSDLKVEYVPEDLLSTPQGTKYDLRVNGGEAYFFWGGLFDVPTENRVNGENQAGGYQKRNMDYSGVEVTVYTWDERYIGRADHRAATVNADRPIIYDNTVAVSSLLGNVLPVSGLIEDSQVESGLYTGQDVLNVEYIHDETAELSGITHIQFAGDIESIVPDNHTTTQSYTVGEWVPYLYRSAGITNNYKVKLRAPESEGLLTLKIVGLRDRADNSIIDNDMHSITFYYDRAIPTDNLQNRYIIKNDSGKDLYNKSAGIDKYFVGVATYNIELNFKGASTYAIYDETENLGLVELVSGSYLDLPNKAGSGWKVVPGVALSEANRSDGLKTLVIKLYDRVFGEDTPTNSLTLRYQHYVDITPPALDAADLLEQSDKWLPEINFSAFVEDTGSYIANIAYKINSGAWITYNYVTGELNGMNDPKLLNTPKSTKIENIKINTTGEDNTITFRLEDIVGNVTTNVIRGIKINNNPPTVLNTFGVNKDDGKIVGNTIYVKTSTPRILVTGYGGNNMKLGFTVAGTTSAQTPFTGTGYYTVTLPNTNGAYVLTINATDDMSGLGGPASAVTVNIALDNQAPAVTVPESSAEEYKIIDDATLIQSDLENEPAVFEGYVSDADVYYYVNMAGNKQEAFKAKVSGNVWSISIRDVIAQTGRTYGRFALLLWAEDQAGNKDDNEGKYYPLSFNVASKYIIAQRGAVQGLVNIAESETRDKSLLDLATSKVTGVNYLPELVESIIKVVVSGNTRISGQGNISALDAASESTTASVVIGYSSEAMRKAGNPDSFRIYYLDENKGEWILVPGTQVINKESQTVSAMVIGSGLYRIFYAQSFTSDLKDVHIYPNPYKGSDGDLSNGEDGDNTRNKVHIENITETAKARIYTISGELVETLDSPVAYGLHWDLTNSRGAKVASGIYIILITDDEGNKHIGRITVVR</sequence>
<gene>
    <name evidence="5" type="ORF">RDn1_190</name>
</gene>
<dbReference type="Gene3D" id="2.60.40.4070">
    <property type="match status" value="1"/>
</dbReference>
<dbReference type="PROSITE" id="PS51470">
    <property type="entry name" value="FG_GAP"/>
    <property type="match status" value="6"/>
</dbReference>
<dbReference type="PRINTS" id="PR01185">
    <property type="entry name" value="INTEGRINA"/>
</dbReference>
<dbReference type="GO" id="GO:0007229">
    <property type="term" value="P:integrin-mediated signaling pathway"/>
    <property type="evidence" value="ECO:0007669"/>
    <property type="project" value="UniProtKB-KW"/>
</dbReference>
<dbReference type="InterPro" id="IPR028994">
    <property type="entry name" value="Integrin_alpha_N"/>
</dbReference>
<dbReference type="Gene3D" id="2.130.10.130">
    <property type="entry name" value="Integrin alpha, N-terminal"/>
    <property type="match status" value="4"/>
</dbReference>
<dbReference type="PANTHER" id="PTHR23221:SF7">
    <property type="entry name" value="PHOSPHATIDYLINOSITOL-GLYCAN-SPECIFIC PHOSPHOLIPASE D"/>
    <property type="match status" value="1"/>
</dbReference>
<evidence type="ECO:0000256" key="4">
    <source>
        <dbReference type="ARBA" id="ARBA00023180"/>
    </source>
</evidence>
<keyword evidence="4" id="KW-0325">Glycoprotein</keyword>
<dbReference type="SUPFAM" id="SSF69318">
    <property type="entry name" value="Integrin alpha N-terminal domain"/>
    <property type="match status" value="2"/>
</dbReference>
<comment type="caution">
    <text evidence="5">The sequence shown here is derived from an EMBL/GenBank/DDBJ whole genome shotgun (WGS) entry which is preliminary data.</text>
</comment>
<evidence type="ECO:0000313" key="5">
    <source>
        <dbReference type="EMBL" id="GBR77531.1"/>
    </source>
</evidence>
<name>A0A388TKY3_9BACT</name>
<dbReference type="GO" id="GO:0016787">
    <property type="term" value="F:hydrolase activity"/>
    <property type="evidence" value="ECO:0007669"/>
    <property type="project" value="UniProtKB-KW"/>
</dbReference>
<dbReference type="Proteomes" id="UP000282196">
    <property type="component" value="Unassembled WGS sequence"/>
</dbReference>
<dbReference type="GO" id="GO:0008305">
    <property type="term" value="C:integrin complex"/>
    <property type="evidence" value="ECO:0007669"/>
    <property type="project" value="InterPro"/>
</dbReference>
<evidence type="ECO:0000256" key="2">
    <source>
        <dbReference type="ARBA" id="ARBA00022737"/>
    </source>
</evidence>
<accession>A0A388TKY3</accession>